<feature type="region of interest" description="Disordered" evidence="5">
    <location>
        <begin position="185"/>
        <end position="235"/>
    </location>
</feature>
<dbReference type="SMART" id="SM00176">
    <property type="entry name" value="RAN"/>
    <property type="match status" value="1"/>
</dbReference>
<name>A0A8S1X8R1_PAROT</name>
<evidence type="ECO:0000256" key="3">
    <source>
        <dbReference type="ARBA" id="ARBA00023134"/>
    </source>
</evidence>
<dbReference type="InterPro" id="IPR005225">
    <property type="entry name" value="Small_GTP-bd"/>
</dbReference>
<dbReference type="PANTHER" id="PTHR47979">
    <property type="entry name" value="DRAB11-RELATED"/>
    <property type="match status" value="1"/>
</dbReference>
<dbReference type="PROSITE" id="PS51420">
    <property type="entry name" value="RHO"/>
    <property type="match status" value="1"/>
</dbReference>
<dbReference type="Pfam" id="PF00071">
    <property type="entry name" value="Ras"/>
    <property type="match status" value="1"/>
</dbReference>
<keyword evidence="7" id="KW-1185">Reference proteome</keyword>
<comment type="caution">
    <text evidence="6">The sequence shown here is derived from an EMBL/GenBank/DDBJ whole genome shotgun (WGS) entry which is preliminary data.</text>
</comment>
<dbReference type="InterPro" id="IPR001806">
    <property type="entry name" value="Small_GTPase"/>
</dbReference>
<comment type="similarity">
    <text evidence="1">Belongs to the small GTPase superfamily. Rab family.</text>
</comment>
<dbReference type="EMBL" id="CAJJDP010000114">
    <property type="protein sequence ID" value="CAD8197357.1"/>
    <property type="molecule type" value="Genomic_DNA"/>
</dbReference>
<accession>A0A8S1X8R1</accession>
<dbReference type="InterPro" id="IPR050209">
    <property type="entry name" value="Rab_GTPases_membrane_traffic"/>
</dbReference>
<proteinExistence type="inferred from homology"/>
<evidence type="ECO:0000256" key="4">
    <source>
        <dbReference type="ARBA" id="ARBA00023288"/>
    </source>
</evidence>
<dbReference type="SMART" id="SM00174">
    <property type="entry name" value="RHO"/>
    <property type="match status" value="1"/>
</dbReference>
<gene>
    <name evidence="6" type="ORF">POCTA_138.1.T1140071</name>
</gene>
<evidence type="ECO:0000256" key="5">
    <source>
        <dbReference type="SAM" id="MobiDB-lite"/>
    </source>
</evidence>
<dbReference type="OMA" id="WRKEFAY"/>
<evidence type="ECO:0008006" key="8">
    <source>
        <dbReference type="Google" id="ProtNLM"/>
    </source>
</evidence>
<dbReference type="NCBIfam" id="TIGR00231">
    <property type="entry name" value="small_GTP"/>
    <property type="match status" value="1"/>
</dbReference>
<dbReference type="SMART" id="SM00173">
    <property type="entry name" value="RAS"/>
    <property type="match status" value="1"/>
</dbReference>
<keyword evidence="3" id="KW-0342">GTP-binding</keyword>
<sequence>MTEAKAQYDELYKIILVGDSSVGKTSFLIRLTKNVIKKQSQPTIGVEYAAQSILLADVDKIVKSVIWDTAGAEKYKAITTAHYRKSEGALLFYDLCDKTSFDNVLSWRQEIIQHTDDKIMIMLIGNKLDLLQDNPQNRCVSVEEVEQICQQHKMLYNETSAKEGTNVKECFEQLIRKIYEFKQQQPDVDEELPSQRIEIEDEKSEKKTQEQPQPNVLTVPTKQNRNPSDNCCGTT</sequence>
<keyword evidence="4" id="KW-0449">Lipoprotein</keyword>
<evidence type="ECO:0000313" key="6">
    <source>
        <dbReference type="EMBL" id="CAD8197357.1"/>
    </source>
</evidence>
<dbReference type="AlphaFoldDB" id="A0A8S1X8R1"/>
<protein>
    <recommendedName>
        <fullName evidence="8">Rab-family small GTPase</fullName>
    </recommendedName>
</protein>
<dbReference type="SMART" id="SM00175">
    <property type="entry name" value="RAB"/>
    <property type="match status" value="1"/>
</dbReference>
<dbReference type="Proteomes" id="UP000683925">
    <property type="component" value="Unassembled WGS sequence"/>
</dbReference>
<evidence type="ECO:0000313" key="7">
    <source>
        <dbReference type="Proteomes" id="UP000683925"/>
    </source>
</evidence>
<dbReference type="OrthoDB" id="25896at2759"/>
<reference evidence="6" key="1">
    <citation type="submission" date="2021-01" db="EMBL/GenBank/DDBJ databases">
        <authorList>
            <consortium name="Genoscope - CEA"/>
            <person name="William W."/>
        </authorList>
    </citation>
    <scope>NUCLEOTIDE SEQUENCE</scope>
</reference>
<evidence type="ECO:0000256" key="2">
    <source>
        <dbReference type="ARBA" id="ARBA00022741"/>
    </source>
</evidence>
<organism evidence="6 7">
    <name type="scientific">Paramecium octaurelia</name>
    <dbReference type="NCBI Taxonomy" id="43137"/>
    <lineage>
        <taxon>Eukaryota</taxon>
        <taxon>Sar</taxon>
        <taxon>Alveolata</taxon>
        <taxon>Ciliophora</taxon>
        <taxon>Intramacronucleata</taxon>
        <taxon>Oligohymenophorea</taxon>
        <taxon>Peniculida</taxon>
        <taxon>Parameciidae</taxon>
        <taxon>Paramecium</taxon>
    </lineage>
</organism>
<feature type="compositionally biased region" description="Polar residues" evidence="5">
    <location>
        <begin position="210"/>
        <end position="235"/>
    </location>
</feature>
<dbReference type="PROSITE" id="PS51421">
    <property type="entry name" value="RAS"/>
    <property type="match status" value="1"/>
</dbReference>
<evidence type="ECO:0000256" key="1">
    <source>
        <dbReference type="ARBA" id="ARBA00006270"/>
    </source>
</evidence>
<dbReference type="GO" id="GO:0003924">
    <property type="term" value="F:GTPase activity"/>
    <property type="evidence" value="ECO:0007669"/>
    <property type="project" value="InterPro"/>
</dbReference>
<keyword evidence="2" id="KW-0547">Nucleotide-binding</keyword>
<dbReference type="GO" id="GO:0005525">
    <property type="term" value="F:GTP binding"/>
    <property type="evidence" value="ECO:0007669"/>
    <property type="project" value="UniProtKB-KW"/>
</dbReference>
<dbReference type="PROSITE" id="PS51419">
    <property type="entry name" value="RAB"/>
    <property type="match status" value="1"/>
</dbReference>
<dbReference type="FunFam" id="3.40.50.300:FF:001129">
    <property type="entry name" value="ras-related protein Rab-44 isoform X2"/>
    <property type="match status" value="1"/>
</dbReference>